<dbReference type="PROSITE" id="PS51379">
    <property type="entry name" value="4FE4S_FER_2"/>
    <property type="match status" value="1"/>
</dbReference>
<dbReference type="CDD" id="cd02008">
    <property type="entry name" value="TPP_IOR_alpha"/>
    <property type="match status" value="1"/>
</dbReference>
<dbReference type="RefSeq" id="WP_340340610.1">
    <property type="nucleotide sequence ID" value="NZ_JBBKZT010000001.1"/>
</dbReference>
<dbReference type="Pfam" id="PF02775">
    <property type="entry name" value="TPP_enzyme_C"/>
    <property type="match status" value="1"/>
</dbReference>
<dbReference type="InterPro" id="IPR002869">
    <property type="entry name" value="Pyrv_flavodox_OxRed_cen"/>
</dbReference>
<name>A0ABU8WD73_9BURK</name>
<dbReference type="NCBIfam" id="NF009588">
    <property type="entry name" value="PRK13029.1"/>
    <property type="match status" value="1"/>
</dbReference>
<dbReference type="Gene3D" id="3.40.920.10">
    <property type="entry name" value="Pyruvate-ferredoxin oxidoreductase, PFOR, domain III"/>
    <property type="match status" value="1"/>
</dbReference>
<dbReference type="Pfam" id="PF20169">
    <property type="entry name" value="DUF6537"/>
    <property type="match status" value="1"/>
</dbReference>
<dbReference type="InterPro" id="IPR017896">
    <property type="entry name" value="4Fe4S_Fe-S-bd"/>
</dbReference>
<dbReference type="CDD" id="cd07034">
    <property type="entry name" value="TPP_PYR_PFOR_IOR-alpha_like"/>
    <property type="match status" value="1"/>
</dbReference>
<dbReference type="InterPro" id="IPR011766">
    <property type="entry name" value="TPP_enzyme_TPP-bd"/>
</dbReference>
<dbReference type="EMBL" id="JBBKZT010000001">
    <property type="protein sequence ID" value="MEJ8845443.1"/>
    <property type="molecule type" value="Genomic_DNA"/>
</dbReference>
<dbReference type="Gene3D" id="3.40.50.970">
    <property type="match status" value="1"/>
</dbReference>
<feature type="domain" description="4Fe-4S ferredoxin-type" evidence="2">
    <location>
        <begin position="670"/>
        <end position="702"/>
    </location>
</feature>
<organism evidence="3 4">
    <name type="scientific">Variovorax rhizosphaerae</name>
    <dbReference type="NCBI Taxonomy" id="1836200"/>
    <lineage>
        <taxon>Bacteria</taxon>
        <taxon>Pseudomonadati</taxon>
        <taxon>Pseudomonadota</taxon>
        <taxon>Betaproteobacteria</taxon>
        <taxon>Burkholderiales</taxon>
        <taxon>Comamonadaceae</taxon>
        <taxon>Variovorax</taxon>
    </lineage>
</organism>
<evidence type="ECO:0000313" key="4">
    <source>
        <dbReference type="Proteomes" id="UP001385892"/>
    </source>
</evidence>
<protein>
    <submittedName>
        <fullName evidence="3">Indolepyruvate ferredoxin oxidoreductase family protein</fullName>
    </submittedName>
</protein>
<evidence type="ECO:0000256" key="1">
    <source>
        <dbReference type="ARBA" id="ARBA00023002"/>
    </source>
</evidence>
<dbReference type="SUPFAM" id="SSF52518">
    <property type="entry name" value="Thiamin diphosphate-binding fold (THDP-binding)"/>
    <property type="match status" value="2"/>
</dbReference>
<dbReference type="InterPro" id="IPR002880">
    <property type="entry name" value="Pyrv_Fd/Flavodoxin_OxRdtase_N"/>
</dbReference>
<evidence type="ECO:0000259" key="2">
    <source>
        <dbReference type="PROSITE" id="PS51379"/>
    </source>
</evidence>
<gene>
    <name evidence="3" type="ORF">WKW82_02215</name>
</gene>
<keyword evidence="1" id="KW-0560">Oxidoreductase</keyword>
<dbReference type="SUPFAM" id="SSF53323">
    <property type="entry name" value="Pyruvate-ferredoxin oxidoreductase, PFOR, domain III"/>
    <property type="match status" value="1"/>
</dbReference>
<comment type="caution">
    <text evidence="3">The sequence shown here is derived from an EMBL/GenBank/DDBJ whole genome shotgun (WGS) entry which is preliminary data.</text>
</comment>
<keyword evidence="4" id="KW-1185">Reference proteome</keyword>
<proteinExistence type="predicted"/>
<dbReference type="InterPro" id="IPR019752">
    <property type="entry name" value="Pyrv/ketoisovalerate_OxRed_cat"/>
</dbReference>
<dbReference type="Proteomes" id="UP001385892">
    <property type="component" value="Unassembled WGS sequence"/>
</dbReference>
<reference evidence="3 4" key="1">
    <citation type="submission" date="2024-03" db="EMBL/GenBank/DDBJ databases">
        <title>Novel species of the genus Variovorax.</title>
        <authorList>
            <person name="Liu Q."/>
            <person name="Xin Y.-H."/>
        </authorList>
    </citation>
    <scope>NUCLEOTIDE SEQUENCE [LARGE SCALE GENOMIC DNA]</scope>
    <source>
        <strain evidence="3 4">KACC 18900</strain>
    </source>
</reference>
<dbReference type="InterPro" id="IPR029061">
    <property type="entry name" value="THDP-binding"/>
</dbReference>
<sequence length="1201" mass="131258">MNAPLPEHIRKALETVTLDDKYSLDYGRAFMSGVQALVKLPMLQRLRDQHNGKNTAGFISGYRGSPLGGYDQALWKASKYLKAQNIVFQPGVNEELAATALWGTQQLGFSPQGTNKFDGVFGIWYGKGPGVDRCSDVFKHANMAGTTEFGGVIAVAGDDHISKSSTAAHQSDHIFKACGTPVFFPTNVQEILDLGIHAFAMSRFSGVWSGMKTIQEIVESSATAMIDPERVEIITPTDFQMPPGGLHIRWPDHALEQEARLMHYKWYAALAYIRANRLNHNVIEGPNDRFGIMASGKAFNDTRQALIDLGLDDDACRQLGIRLHKVAVVWPLEAQLTRDFATGLQEILVVEEKRQVIEYQLKEELYNWRSDVRPNVVGKYDEGEVHAAEGYSGGEWSMPNPTSHTLLRANADLNPALIAKAIAQRLKKTGLLEQAGSDMVARIDAQLAILEAKERSMEVLQVGGVKDGRQPWFCSGCPHNTSTVVPEGSRAMGGIGCHFMATWMDRSTIGFTQMGGEGVPWVGQQPFTTDQHIFANLGDGTYFHSGLLAIRQSIAAGVNITYKILYNDAVAMTGGQQVGERPEGHSVLQIAESMHAEGAKKVVIVTDEPEKYQGVSVPGDHVEVKHRDLLDDIQREFREIKGTTAIIYDQTCATEKRRRRKRGTAVDPAKRVVINELVCEGCGDCGVQSNCLSVEPLETEFGRKRTINQSSCNKDMSCLKGFCPSFVTVEGGQLKKKSKGKANSPFEMGEMAEPVLPLLNEGQVWGVVVAGVGGTGVITIGQLLGMASHIEGKGIVTQDAAGLAQKGGATWSHVLIGESQDAIRTTRVGTAAADLILAADPLVAVNGETLARMREGRTHVALNSHGAPTAAFVRNANWTNPQDECANEIARAVGADGLASFDADATAVALMGDSLYANPMLLGFAWQKGWVPLEHESLMRAIELNAVAVENNKTAFEWGRRAAHSPAAVQKLVTPGQVIEFKKRETVESLVKRRVEFLTAYQNAAYAEQYKAFVGRVQQVETARVGKNTLTEAVARYLFKLMAYKDEYEVARLHTDQSFLDRVNGMFEGDFKLNYHLAPPLTAKKNSKGELQKKKFGPGMLTGFKLLAALKGLRGTALDVFGRTEERKTERALIGEYKASIEEVMSGLTAANHATALEIAALPEQIRGYGHVKDRNLAAARTRWAALMTQWRQPQASRAAA</sequence>
<dbReference type="PANTHER" id="PTHR48084:SF3">
    <property type="entry name" value="SUBUNIT OF PYRUVATE:FLAVODOXIN OXIDOREDUCTASE"/>
    <property type="match status" value="1"/>
</dbReference>
<accession>A0ABU8WD73</accession>
<dbReference type="PANTHER" id="PTHR48084">
    <property type="entry name" value="2-OXOGLUTARATE OXIDOREDUCTASE SUBUNIT KORB-RELATED"/>
    <property type="match status" value="1"/>
</dbReference>
<evidence type="ECO:0000313" key="3">
    <source>
        <dbReference type="EMBL" id="MEJ8845443.1"/>
    </source>
</evidence>
<dbReference type="InterPro" id="IPR051457">
    <property type="entry name" value="2-oxoacid:Fd_oxidoreductase"/>
</dbReference>
<dbReference type="NCBIfam" id="NF009589">
    <property type="entry name" value="PRK13030.1"/>
    <property type="match status" value="1"/>
</dbReference>
<dbReference type="InterPro" id="IPR046667">
    <property type="entry name" value="DUF6537"/>
</dbReference>
<dbReference type="Pfam" id="PF01558">
    <property type="entry name" value="POR"/>
    <property type="match status" value="1"/>
</dbReference>